<keyword evidence="4" id="KW-1185">Reference proteome</keyword>
<organism evidence="3 4">
    <name type="scientific">Laodelphax striatellus</name>
    <name type="common">Small brown planthopper</name>
    <name type="synonym">Delphax striatella</name>
    <dbReference type="NCBI Taxonomy" id="195883"/>
    <lineage>
        <taxon>Eukaryota</taxon>
        <taxon>Metazoa</taxon>
        <taxon>Ecdysozoa</taxon>
        <taxon>Arthropoda</taxon>
        <taxon>Hexapoda</taxon>
        <taxon>Insecta</taxon>
        <taxon>Pterygota</taxon>
        <taxon>Neoptera</taxon>
        <taxon>Paraneoptera</taxon>
        <taxon>Hemiptera</taxon>
        <taxon>Auchenorrhyncha</taxon>
        <taxon>Fulgoroidea</taxon>
        <taxon>Delphacidae</taxon>
        <taxon>Criomorphinae</taxon>
        <taxon>Laodelphax</taxon>
    </lineage>
</organism>
<reference evidence="3 4" key="1">
    <citation type="journal article" date="2017" name="Gigascience">
        <title>Genome sequence of the small brown planthopper, Laodelphax striatellus.</title>
        <authorList>
            <person name="Zhu J."/>
            <person name="Jiang F."/>
            <person name="Wang X."/>
            <person name="Yang P."/>
            <person name="Bao Y."/>
            <person name="Zhao W."/>
            <person name="Wang W."/>
            <person name="Lu H."/>
            <person name="Wang Q."/>
            <person name="Cui N."/>
            <person name="Li J."/>
            <person name="Chen X."/>
            <person name="Luo L."/>
            <person name="Yu J."/>
            <person name="Kang L."/>
            <person name="Cui F."/>
        </authorList>
    </citation>
    <scope>NUCLEOTIDE SEQUENCE [LARGE SCALE GENOMIC DNA]</scope>
    <source>
        <strain evidence="3">Lst14</strain>
    </source>
</reference>
<sequence length="888" mass="104794">MSFNIPQTYEKLYSEATELLSEALKNDEALSSGYHPIVNRPEAIRQLSKQYIRYVLIVNHLGTVYDQHNEFLKLQVIRKLLDCAVGRLLELKYELSREDYSDFLYLDDTLIEMKLTRRDIELKVPPYYFIERREILREWNERIDEIIARRNMLSNEMLNMTIVSQSETAEHLDSDRDSVTGQKPPVIAEKKKRKQSDTFLQQLINKKPELSPEEKAFQAIITLIQRHERARQARLMARVNWENAVLKHQLAWHTYVPIEPKVLLDATVNIQRFWRGYRDRVRVHEKDVKLRLLIDELKRSRSGTPQKWRNEEILELGRIRQKEWVTRWINQYQKRDYCVRSDEAFLDITKELKFFIWYWFQIVNKVALYPHEYVIPPPGLIGLLAGLPDAFMEKYTVSQVKPPYPPHLLSVPVIILGGFIITPELFSFAAEAAFTIKHMMLEEEKREKYKPLPPPKLTAEEMKLMKQQAKEEAKLKREKMLASIAEKRNQGVYTCEPKHLEQMIHDMLEAVGVWSIRLPFFEKVDGEVMKNIMSDLRSMVDDVILEEMDRLQFFAFTDRGKKPLDFMKDKKKPKPKKVRVKKDPTKDRSFDSLFEELVQKNVIQKYDFIKMDEDLMLDYAYCNMELRGDPYFSDPFPRSGDLKQVLKEYCILNVMAPRPPVDRSVIPPRGHFPPPIRSVLLTGPPNCCKKTLVNAMSRIMQPSVIFIDGAHKPFYKRVPRAEKEDNPRMLKSKLMKLLKEINGENDRVIFLATSDYPWQGNPSKLIKMYEKVLPVFRPDYGTLYIYWWNKLMQFHGLSRDFPLSNLCQMSQYFPIYIVDEAIKTILTPERIVKLKPKPLDPIEFYEFFLSKAQEFSSEIDEFLQQTMEFDGSLSASFPALPSFQHFLR</sequence>
<dbReference type="PANTHER" id="PTHR14690:SF9">
    <property type="entry name" value="GH08353P"/>
    <property type="match status" value="1"/>
</dbReference>
<accession>A0A482WUJ1</accession>
<dbReference type="SUPFAM" id="SSF52540">
    <property type="entry name" value="P-loop containing nucleoside triphosphate hydrolases"/>
    <property type="match status" value="1"/>
</dbReference>
<comment type="caution">
    <text evidence="3">The sequence shown here is derived from an EMBL/GenBank/DDBJ whole genome shotgun (WGS) entry which is preliminary data.</text>
</comment>
<evidence type="ECO:0000256" key="2">
    <source>
        <dbReference type="SAM" id="MobiDB-lite"/>
    </source>
</evidence>
<dbReference type="AlphaFoldDB" id="A0A482WUJ1"/>
<evidence type="ECO:0000313" key="4">
    <source>
        <dbReference type="Proteomes" id="UP000291343"/>
    </source>
</evidence>
<dbReference type="STRING" id="195883.A0A482WUJ1"/>
<evidence type="ECO:0000256" key="1">
    <source>
        <dbReference type="SAM" id="Coils"/>
    </source>
</evidence>
<dbReference type="EMBL" id="QKKF02025464">
    <property type="protein sequence ID" value="RZF36966.1"/>
    <property type="molecule type" value="Genomic_DNA"/>
</dbReference>
<dbReference type="Proteomes" id="UP000291343">
    <property type="component" value="Unassembled WGS sequence"/>
</dbReference>
<feature type="compositionally biased region" description="Basic residues" evidence="2">
    <location>
        <begin position="569"/>
        <end position="580"/>
    </location>
</feature>
<gene>
    <name evidence="3" type="ORF">LSTR_LSTR004654</name>
</gene>
<evidence type="ECO:0008006" key="5">
    <source>
        <dbReference type="Google" id="ProtNLM"/>
    </source>
</evidence>
<dbReference type="InParanoid" id="A0A482WUJ1"/>
<feature type="coiled-coil region" evidence="1">
    <location>
        <begin position="459"/>
        <end position="490"/>
    </location>
</feature>
<dbReference type="PROSITE" id="PS50096">
    <property type="entry name" value="IQ"/>
    <property type="match status" value="1"/>
</dbReference>
<proteinExistence type="predicted"/>
<name>A0A482WUJ1_LAOST</name>
<keyword evidence="1" id="KW-0175">Coiled coil</keyword>
<dbReference type="PANTHER" id="PTHR14690">
    <property type="entry name" value="IQ MOTIF CONTAINING WITH AAA DOMAIN 1"/>
    <property type="match status" value="1"/>
</dbReference>
<evidence type="ECO:0000313" key="3">
    <source>
        <dbReference type="EMBL" id="RZF36966.1"/>
    </source>
</evidence>
<dbReference type="SMR" id="A0A482WUJ1"/>
<dbReference type="InterPro" id="IPR027417">
    <property type="entry name" value="P-loop_NTPase"/>
</dbReference>
<feature type="region of interest" description="Disordered" evidence="2">
    <location>
        <begin position="565"/>
        <end position="584"/>
    </location>
</feature>
<dbReference type="OrthoDB" id="6616786at2759"/>
<dbReference type="InterPro" id="IPR052267">
    <property type="entry name" value="N-DRC_Component"/>
</dbReference>
<protein>
    <recommendedName>
        <fullName evidence="5">ATPase AAA-type core domain-containing protein</fullName>
    </recommendedName>
</protein>